<protein>
    <submittedName>
        <fullName evidence="6">TetR family transcriptional regulator</fullName>
    </submittedName>
</protein>
<dbReference type="PANTHER" id="PTHR30055:SF234">
    <property type="entry name" value="HTH-TYPE TRANSCRIPTIONAL REGULATOR BETI"/>
    <property type="match status" value="1"/>
</dbReference>
<dbReference type="AlphaFoldDB" id="A0A365YKM6"/>
<evidence type="ECO:0000256" key="1">
    <source>
        <dbReference type="ARBA" id="ARBA00023015"/>
    </source>
</evidence>
<dbReference type="EMBL" id="POAF01000002">
    <property type="protein sequence ID" value="RBM02820.1"/>
    <property type="molecule type" value="Genomic_DNA"/>
</dbReference>
<dbReference type="Gene3D" id="1.10.357.10">
    <property type="entry name" value="Tetracycline Repressor, domain 2"/>
    <property type="match status" value="1"/>
</dbReference>
<keyword evidence="7" id="KW-1185">Reference proteome</keyword>
<dbReference type="SUPFAM" id="SSF46689">
    <property type="entry name" value="Homeodomain-like"/>
    <property type="match status" value="1"/>
</dbReference>
<keyword evidence="3" id="KW-0804">Transcription</keyword>
<evidence type="ECO:0000256" key="2">
    <source>
        <dbReference type="ARBA" id="ARBA00023125"/>
    </source>
</evidence>
<dbReference type="InterPro" id="IPR009057">
    <property type="entry name" value="Homeodomain-like_sf"/>
</dbReference>
<evidence type="ECO:0000259" key="5">
    <source>
        <dbReference type="PROSITE" id="PS50977"/>
    </source>
</evidence>
<proteinExistence type="predicted"/>
<dbReference type="Pfam" id="PF00440">
    <property type="entry name" value="TetR_N"/>
    <property type="match status" value="1"/>
</dbReference>
<keyword evidence="2 4" id="KW-0238">DNA-binding</keyword>
<dbReference type="Proteomes" id="UP000252167">
    <property type="component" value="Unassembled WGS sequence"/>
</dbReference>
<dbReference type="GO" id="GO:0003700">
    <property type="term" value="F:DNA-binding transcription factor activity"/>
    <property type="evidence" value="ECO:0007669"/>
    <property type="project" value="TreeGrafter"/>
</dbReference>
<name>A0A365YKM6_9MICC</name>
<dbReference type="InterPro" id="IPR050109">
    <property type="entry name" value="HTH-type_TetR-like_transc_reg"/>
</dbReference>
<sequence length="223" mass="24196">MTSLSVGNRREKNKQATLQAIVAAASDLLHEGHGAGITATQIAEAAGISRRTLFNYFPTVDAILSYPLHAVLETMVESINELTDTMPLIEAIVLALKSDEVAKLLGQVALFGAYLKTDSPTGCYPANMDEWQIATTDVIQRVARRYPQADSFSIRVFTHAILGAGQAAFDEWIERLPSPNGSPMELSDELVAEFHHLITQAMKTLDEGFAALPTTAALPLQED</sequence>
<feature type="DNA-binding region" description="H-T-H motif" evidence="4">
    <location>
        <begin position="38"/>
        <end position="57"/>
    </location>
</feature>
<evidence type="ECO:0000256" key="3">
    <source>
        <dbReference type="ARBA" id="ARBA00023163"/>
    </source>
</evidence>
<evidence type="ECO:0000256" key="4">
    <source>
        <dbReference type="PROSITE-ProRule" id="PRU00335"/>
    </source>
</evidence>
<keyword evidence="1" id="KW-0805">Transcription regulation</keyword>
<dbReference type="GO" id="GO:0000976">
    <property type="term" value="F:transcription cis-regulatory region binding"/>
    <property type="evidence" value="ECO:0007669"/>
    <property type="project" value="TreeGrafter"/>
</dbReference>
<organism evidence="6 7">
    <name type="scientific">Glutamicibacter soli</name>
    <dbReference type="NCBI Taxonomy" id="453836"/>
    <lineage>
        <taxon>Bacteria</taxon>
        <taxon>Bacillati</taxon>
        <taxon>Actinomycetota</taxon>
        <taxon>Actinomycetes</taxon>
        <taxon>Micrococcales</taxon>
        <taxon>Micrococcaceae</taxon>
        <taxon>Glutamicibacter</taxon>
    </lineage>
</organism>
<evidence type="ECO:0000313" key="7">
    <source>
        <dbReference type="Proteomes" id="UP000252167"/>
    </source>
</evidence>
<accession>A0A365YKM6</accession>
<feature type="domain" description="HTH tetR-type" evidence="5">
    <location>
        <begin position="15"/>
        <end position="75"/>
    </location>
</feature>
<gene>
    <name evidence="6" type="ORF">C1H84_05160</name>
</gene>
<dbReference type="RefSeq" id="WP_052772276.1">
    <property type="nucleotide sequence ID" value="NZ_CM125969.1"/>
</dbReference>
<evidence type="ECO:0000313" key="6">
    <source>
        <dbReference type="EMBL" id="RBM02820.1"/>
    </source>
</evidence>
<dbReference type="PANTHER" id="PTHR30055">
    <property type="entry name" value="HTH-TYPE TRANSCRIPTIONAL REGULATOR RUTR"/>
    <property type="match status" value="1"/>
</dbReference>
<reference evidence="6 7" key="1">
    <citation type="submission" date="2018-01" db="EMBL/GenBank/DDBJ databases">
        <title>Glutamicibacter soli strain NHPC-3 Whole genome sequence and assembly.</title>
        <authorList>
            <person name="Choudhury P."/>
            <person name="Gupta D."/>
            <person name="Sengupta K."/>
            <person name="Jawed A."/>
            <person name="Sultana N."/>
            <person name="Saha P."/>
        </authorList>
    </citation>
    <scope>NUCLEOTIDE SEQUENCE [LARGE SCALE GENOMIC DNA]</scope>
    <source>
        <strain evidence="6 7">NHPC-3</strain>
    </source>
</reference>
<dbReference type="PROSITE" id="PS50977">
    <property type="entry name" value="HTH_TETR_2"/>
    <property type="match status" value="1"/>
</dbReference>
<comment type="caution">
    <text evidence="6">The sequence shown here is derived from an EMBL/GenBank/DDBJ whole genome shotgun (WGS) entry which is preliminary data.</text>
</comment>
<dbReference type="InterPro" id="IPR001647">
    <property type="entry name" value="HTH_TetR"/>
</dbReference>